<sequence length="355" mass="38411">MFPPHCGKESLAGLLCLESKQSLRYKIEGQDPLSSWIAGPSGKSRKVTAAMEPKVIYVGVLVFALALGSLAQSETEMCQVEPHQRQNCGYSGITAKDCEEKGCCFDSTVRGVPWCFHSVPPEEVGSVRSSGGPGVRMNVDMGPRGIWLLAALLLLGVCTLAGAQKPDACQCSRREPKNRVNCGFPGISSDECFSRGCCFDSSVVGVPWCFNPLPKQELEECVMEVSARKDCGYPGISPEECESRRCCFSDTVPQVPWCFYPISTEGSIVSPSVTMEARTFWLLVVVVLALGSSSSSVQYVGLSANQCAVPAKDRVDCGYPEVTPEQCNNRGCCFDSSIPGVPWCFKPLQEAECTF</sequence>
<proteinExistence type="predicted"/>
<dbReference type="Proteomes" id="UP001162501">
    <property type="component" value="Chromosome 4"/>
</dbReference>
<evidence type="ECO:0000313" key="2">
    <source>
        <dbReference type="Proteomes" id="UP001162501"/>
    </source>
</evidence>
<evidence type="ECO:0000313" key="1">
    <source>
        <dbReference type="EMBL" id="CAI9709449.1"/>
    </source>
</evidence>
<gene>
    <name evidence="1" type="ORF">MRATA1EN3_LOCUS20662</name>
</gene>
<accession>A0ACB0F9W3</accession>
<organism evidence="1 2">
    <name type="scientific">Rangifer tarandus platyrhynchus</name>
    <name type="common">Svalbard reindeer</name>
    <dbReference type="NCBI Taxonomy" id="3082113"/>
    <lineage>
        <taxon>Eukaryota</taxon>
        <taxon>Metazoa</taxon>
        <taxon>Chordata</taxon>
        <taxon>Craniata</taxon>
        <taxon>Vertebrata</taxon>
        <taxon>Euteleostomi</taxon>
        <taxon>Mammalia</taxon>
        <taxon>Eutheria</taxon>
        <taxon>Laurasiatheria</taxon>
        <taxon>Artiodactyla</taxon>
        <taxon>Ruminantia</taxon>
        <taxon>Pecora</taxon>
        <taxon>Cervidae</taxon>
        <taxon>Odocoileinae</taxon>
        <taxon>Rangifer</taxon>
    </lineage>
</organism>
<reference evidence="1" key="1">
    <citation type="submission" date="2023-05" db="EMBL/GenBank/DDBJ databases">
        <authorList>
            <consortium name="ELIXIR-Norway"/>
        </authorList>
    </citation>
    <scope>NUCLEOTIDE SEQUENCE</scope>
</reference>
<name>A0ACB0F9W3_RANTA</name>
<dbReference type="EMBL" id="OX596088">
    <property type="protein sequence ID" value="CAI9709449.1"/>
    <property type="molecule type" value="Genomic_DNA"/>
</dbReference>
<protein>
    <submittedName>
        <fullName evidence="1">Uncharacterized protein</fullName>
    </submittedName>
</protein>